<dbReference type="InterPro" id="IPR037402">
    <property type="entry name" value="YidZ_PBP2"/>
</dbReference>
<accession>A0A0G8VDI3</accession>
<protein>
    <submittedName>
        <fullName evidence="7">LysR family transcriptional regulator</fullName>
    </submittedName>
</protein>
<keyword evidence="3" id="KW-0238">DNA-binding</keyword>
<dbReference type="InterPro" id="IPR005119">
    <property type="entry name" value="LysR_subst-bd"/>
</dbReference>
<evidence type="ECO:0000313" key="11">
    <source>
        <dbReference type="Proteomes" id="UP000471082"/>
    </source>
</evidence>
<evidence type="ECO:0000256" key="1">
    <source>
        <dbReference type="ARBA" id="ARBA00009437"/>
    </source>
</evidence>
<evidence type="ECO:0000256" key="4">
    <source>
        <dbReference type="ARBA" id="ARBA00023163"/>
    </source>
</evidence>
<dbReference type="GeneID" id="97510462"/>
<evidence type="ECO:0000313" key="10">
    <source>
        <dbReference type="Proteomes" id="UP000289372"/>
    </source>
</evidence>
<dbReference type="PRINTS" id="PR00039">
    <property type="entry name" value="HTHLYSR"/>
</dbReference>
<reference evidence="7 11" key="3">
    <citation type="submission" date="2019-11" db="EMBL/GenBank/DDBJ databases">
        <title>Genome-resolved metagenomics to study the prevalence of co-infection and intraspecific heterogeneity among plant pathogen metapopulations.</title>
        <authorList>
            <person name="Newberry E."/>
            <person name="Bhandari R."/>
            <person name="Kemble J."/>
            <person name="Sikora E."/>
            <person name="Potnis N."/>
        </authorList>
    </citation>
    <scope>NUCLEOTIDE SEQUENCE [LARGE SCALE GENOMIC DNA]</scope>
    <source>
        <strain evidence="7">Xp_Tom_Tuscaloosa_18b</strain>
    </source>
</reference>
<dbReference type="Pfam" id="PF00126">
    <property type="entry name" value="HTH_1"/>
    <property type="match status" value="1"/>
</dbReference>
<keyword evidence="2" id="KW-0805">Transcription regulation</keyword>
<dbReference type="CDD" id="cd08417">
    <property type="entry name" value="PBP2_Nitroaromatics_like"/>
    <property type="match status" value="1"/>
</dbReference>
<proteinExistence type="inferred from homology"/>
<evidence type="ECO:0000313" key="8">
    <source>
        <dbReference type="EMBL" id="RXD55685.1"/>
    </source>
</evidence>
<dbReference type="PANTHER" id="PTHR30118:SF15">
    <property type="entry name" value="TRANSCRIPTIONAL REGULATORY PROTEIN"/>
    <property type="match status" value="1"/>
</dbReference>
<dbReference type="KEGG" id="xpe:BJD13_05840"/>
<dbReference type="GO" id="GO:0003700">
    <property type="term" value="F:DNA-binding transcription factor activity"/>
    <property type="evidence" value="ECO:0007669"/>
    <property type="project" value="InterPro"/>
</dbReference>
<evidence type="ECO:0000256" key="2">
    <source>
        <dbReference type="ARBA" id="ARBA00023015"/>
    </source>
</evidence>
<dbReference type="Proteomes" id="UP000289372">
    <property type="component" value="Unassembled WGS sequence"/>
</dbReference>
<dbReference type="PANTHER" id="PTHR30118">
    <property type="entry name" value="HTH-TYPE TRANSCRIPTIONAL REGULATOR LEUO-RELATED"/>
    <property type="match status" value="1"/>
</dbReference>
<evidence type="ECO:0000256" key="3">
    <source>
        <dbReference type="ARBA" id="ARBA00023125"/>
    </source>
</evidence>
<dbReference type="PROSITE" id="PS50931">
    <property type="entry name" value="HTH_LYSR"/>
    <property type="match status" value="1"/>
</dbReference>
<dbReference type="SUPFAM" id="SSF53850">
    <property type="entry name" value="Periplasmic binding protein-like II"/>
    <property type="match status" value="1"/>
</dbReference>
<reference evidence="6 9" key="1">
    <citation type="submission" date="2015-02" db="EMBL/GenBank/DDBJ databases">
        <title>Whole genome sequencing of multiple isolates of three species of pepper and tomato-infecting xanthomonads reveals genetic diversity in field strains and pinpoints effectors responsible for host specificity.</title>
        <authorList>
            <person name="Schwartz A."/>
            <person name="Dahlbeck D."/>
            <person name="Staskawicz B."/>
            <person name="Bart R."/>
            <person name="Potnis N."/>
            <person name="Minsavage G."/>
            <person name="Timilsina S."/>
            <person name="Goss E."/>
            <person name="Jones J."/>
            <person name="Vallad G."/>
            <person name="Barak J."/>
            <person name="Miller S."/>
            <person name="Ritchie D."/>
            <person name="Martins J.Jr."/>
            <person name="Patane J.S."/>
            <person name="Setubal J.C."/>
        </authorList>
    </citation>
    <scope>NUCLEOTIDE SEQUENCE [LARGE SCALE GENOMIC DNA]</scope>
    <source>
        <strain evidence="6 9">Xp3-15</strain>
    </source>
</reference>
<dbReference type="Pfam" id="PF03466">
    <property type="entry name" value="LysR_substrate"/>
    <property type="match status" value="1"/>
</dbReference>
<dbReference type="Proteomes" id="UP000471082">
    <property type="component" value="Unassembled WGS sequence"/>
</dbReference>
<dbReference type="RefSeq" id="WP_008575755.1">
    <property type="nucleotide sequence ID" value="NZ_CP018475.1"/>
</dbReference>
<organism evidence="7 11">
    <name type="scientific">Xanthomonas perforans</name>
    <dbReference type="NCBI Taxonomy" id="442694"/>
    <lineage>
        <taxon>Bacteria</taxon>
        <taxon>Pseudomonadati</taxon>
        <taxon>Pseudomonadota</taxon>
        <taxon>Gammaproteobacteria</taxon>
        <taxon>Lysobacterales</taxon>
        <taxon>Lysobacteraceae</taxon>
        <taxon>Xanthomonas</taxon>
    </lineage>
</organism>
<sequence>MNIRPSDLPLLVSLDALLELKNVTHAAQRLHMSQPALSSQLARLRVLFKDPLLMPSDTGRGMVATPRADQLASPLREAIGKLSLLGKDSAFDPSTSSASFRIAAAADAIGTLGAGLAGSIQAQGNPKMRLEFVQIGADTSLDAFESGELDLLIDHAQAVPSALRLRRLRDERYVLVQRRGHPRGTAALSAASYSRLSHVQVAHAQACNLAIDAQLQQLGHTRQIAVTVSQCATARDIVLGTDMVATVPATLAAESGHAPLDCFDLPFPLPDMALAMAWHRRNDGHAAHRWLRERVLELLVPETPAAPVAPPAARRTAGRGDLMLSVS</sequence>
<dbReference type="EMBL" id="JZUY01000049">
    <property type="protein sequence ID" value="KLC02470.1"/>
    <property type="molecule type" value="Genomic_DNA"/>
</dbReference>
<dbReference type="Gene3D" id="3.40.190.10">
    <property type="entry name" value="Periplasmic binding protein-like II"/>
    <property type="match status" value="2"/>
</dbReference>
<dbReference type="Gene3D" id="1.10.10.10">
    <property type="entry name" value="Winged helix-like DNA-binding domain superfamily/Winged helix DNA-binding domain"/>
    <property type="match status" value="1"/>
</dbReference>
<dbReference type="Proteomes" id="UP000035369">
    <property type="component" value="Unassembled WGS sequence"/>
</dbReference>
<name>A0A0G8VDI3_XANPE</name>
<dbReference type="InterPro" id="IPR000847">
    <property type="entry name" value="LysR_HTH_N"/>
</dbReference>
<dbReference type="InterPro" id="IPR050389">
    <property type="entry name" value="LysR-type_TF"/>
</dbReference>
<gene>
    <name evidence="8" type="ORF">DB769_05435</name>
    <name evidence="7" type="ORF">G3W61_10455</name>
    <name evidence="6" type="ORF">XP315_20100</name>
</gene>
<dbReference type="InterPro" id="IPR036390">
    <property type="entry name" value="WH_DNA-bd_sf"/>
</dbReference>
<dbReference type="EMBL" id="JAAGYU010000039">
    <property type="protein sequence ID" value="NEL76672.1"/>
    <property type="molecule type" value="Genomic_DNA"/>
</dbReference>
<keyword evidence="4" id="KW-0804">Transcription</keyword>
<reference evidence="8 10" key="2">
    <citation type="submission" date="2018-02" db="EMBL/GenBank/DDBJ databases">
        <title>Characterization of Xanthomonas diversity in transplant houses and field plants.</title>
        <authorList>
            <person name="Abrahamian P."/>
            <person name="Timilsina S."/>
            <person name="Minsavage G.V."/>
            <person name="Goss E.M."/>
            <person name="Jones J.B."/>
            <person name="Vallad G.E."/>
        </authorList>
    </citation>
    <scope>NUCLEOTIDE SEQUENCE [LARGE SCALE GENOMIC DNA]</scope>
    <source>
        <strain evidence="8 10">GEV2132</strain>
    </source>
</reference>
<dbReference type="AlphaFoldDB" id="A0A0G8VDI3"/>
<dbReference type="InterPro" id="IPR036388">
    <property type="entry name" value="WH-like_DNA-bd_sf"/>
</dbReference>
<keyword evidence="9" id="KW-1185">Reference proteome</keyword>
<dbReference type="EMBL" id="PUUL01000028">
    <property type="protein sequence ID" value="RXD55685.1"/>
    <property type="molecule type" value="Genomic_DNA"/>
</dbReference>
<comment type="similarity">
    <text evidence="1">Belongs to the LysR transcriptional regulatory family.</text>
</comment>
<dbReference type="SUPFAM" id="SSF46785">
    <property type="entry name" value="Winged helix' DNA-binding domain"/>
    <property type="match status" value="1"/>
</dbReference>
<evidence type="ECO:0000259" key="5">
    <source>
        <dbReference type="PROSITE" id="PS50931"/>
    </source>
</evidence>
<feature type="domain" description="HTH lysR-type" evidence="5">
    <location>
        <begin position="1"/>
        <end position="65"/>
    </location>
</feature>
<evidence type="ECO:0000313" key="6">
    <source>
        <dbReference type="EMBL" id="KLC02470.1"/>
    </source>
</evidence>
<comment type="caution">
    <text evidence="7">The sequence shown here is derived from an EMBL/GenBank/DDBJ whole genome shotgun (WGS) entry which is preliminary data.</text>
</comment>
<evidence type="ECO:0000313" key="7">
    <source>
        <dbReference type="EMBL" id="NEL76672.1"/>
    </source>
</evidence>
<evidence type="ECO:0000313" key="9">
    <source>
        <dbReference type="Proteomes" id="UP000035369"/>
    </source>
</evidence>
<dbReference type="GO" id="GO:0003677">
    <property type="term" value="F:DNA binding"/>
    <property type="evidence" value="ECO:0007669"/>
    <property type="project" value="UniProtKB-KW"/>
</dbReference>